<sequence length="451" mass="50986">MVHTSVADSYALPFELTQKGSFHIEAEHLYENFLALDETFEGTIPMVRLHVLPTTEQKGGYGEIEGAQHHFPKFNLFHVHETNNPATKYLRKSKFRASKLFTWDQFTFRSDHGGSCQTPANSTGSSYAPCTESENCFSLRCRQATRSLLRTKGQWVLSHHNVSFPQTTDSSKMRQWPLHHVHFERSAPQAVYRYQLFHDICPRQLFGFSPNGFSCAMGASKSIASRIAFIGDSHLRVTYTHLRNFLVSNTTCPLEDHMVKSMSSRICKFSSAALGCQMQLSIHHDVLLENFISRSPKLDADAIVIGFGSWALGGKGSDPAALAKAPADFGQWPLTKYKAIVGEICAMVVHQLKQSRTLRVVWMTVPAYPPNTRRFAKLKGEHRTNPRIFAFNEAAELVFASCVPQEFQARFRIVDTFDVTYPMMHLSLDHNHHTTYAQDAIIQLLMNALVQ</sequence>
<proteinExistence type="predicted"/>
<dbReference type="SUPFAM" id="SSF52266">
    <property type="entry name" value="SGNH hydrolase"/>
    <property type="match status" value="1"/>
</dbReference>
<dbReference type="AlphaFoldDB" id="A0A0S4IIF7"/>
<dbReference type="InterPro" id="IPR036514">
    <property type="entry name" value="SGNH_hydro_sf"/>
</dbReference>
<dbReference type="Gene3D" id="3.40.50.1110">
    <property type="entry name" value="SGNH hydrolase"/>
    <property type="match status" value="1"/>
</dbReference>
<evidence type="ECO:0000313" key="1">
    <source>
        <dbReference type="EMBL" id="CUE71682.1"/>
    </source>
</evidence>
<organism evidence="1 2">
    <name type="scientific">Bodo saltans</name>
    <name type="common">Flagellated protozoan</name>
    <dbReference type="NCBI Taxonomy" id="75058"/>
    <lineage>
        <taxon>Eukaryota</taxon>
        <taxon>Discoba</taxon>
        <taxon>Euglenozoa</taxon>
        <taxon>Kinetoplastea</taxon>
        <taxon>Metakinetoplastina</taxon>
        <taxon>Eubodonida</taxon>
        <taxon>Bodonidae</taxon>
        <taxon>Bodo</taxon>
    </lineage>
</organism>
<dbReference type="EMBL" id="CYKH01000110">
    <property type="protein sequence ID" value="CUE71682.1"/>
    <property type="molecule type" value="Genomic_DNA"/>
</dbReference>
<reference evidence="2" key="1">
    <citation type="submission" date="2015-09" db="EMBL/GenBank/DDBJ databases">
        <authorList>
            <consortium name="Pathogen Informatics"/>
        </authorList>
    </citation>
    <scope>NUCLEOTIDE SEQUENCE [LARGE SCALE GENOMIC DNA]</scope>
    <source>
        <strain evidence="2">Lake Konstanz</strain>
    </source>
</reference>
<protein>
    <submittedName>
        <fullName evidence="1">Uncharacterized protein</fullName>
    </submittedName>
</protein>
<dbReference type="OrthoDB" id="1839666at2759"/>
<accession>A0A0S4IIF7</accession>
<evidence type="ECO:0000313" key="2">
    <source>
        <dbReference type="Proteomes" id="UP000051952"/>
    </source>
</evidence>
<name>A0A0S4IIF7_BODSA</name>
<keyword evidence="2" id="KW-1185">Reference proteome</keyword>
<dbReference type="Proteomes" id="UP000051952">
    <property type="component" value="Unassembled WGS sequence"/>
</dbReference>
<gene>
    <name evidence="1" type="ORF">BSAL_53570</name>
</gene>
<dbReference type="VEuPathDB" id="TriTrypDB:BSAL_53570"/>